<evidence type="ECO:0000313" key="3">
    <source>
        <dbReference type="Proteomes" id="UP000630923"/>
    </source>
</evidence>
<accession>A0A919AJP6</accession>
<dbReference type="Proteomes" id="UP000630923">
    <property type="component" value="Unassembled WGS sequence"/>
</dbReference>
<dbReference type="AlphaFoldDB" id="A0A919AJP6"/>
<protein>
    <submittedName>
        <fullName evidence="2">Lysophospholipase L2</fullName>
    </submittedName>
</protein>
<dbReference type="RefSeq" id="WP_191249625.1">
    <property type="nucleotide sequence ID" value="NZ_BNCI01000001.1"/>
</dbReference>
<reference evidence="2" key="2">
    <citation type="submission" date="2020-09" db="EMBL/GenBank/DDBJ databases">
        <authorList>
            <person name="Sun Q."/>
            <person name="Kim S."/>
        </authorList>
    </citation>
    <scope>NUCLEOTIDE SEQUENCE</scope>
    <source>
        <strain evidence="2">KCTC 42590</strain>
    </source>
</reference>
<gene>
    <name evidence="2" type="primary">pldB</name>
    <name evidence="2" type="ORF">GCM10017044_01210</name>
</gene>
<reference evidence="2" key="1">
    <citation type="journal article" date="2014" name="Int. J. Syst. Evol. Microbiol.">
        <title>Complete genome sequence of Corynebacterium casei LMG S-19264T (=DSM 44701T), isolated from a smear-ripened cheese.</title>
        <authorList>
            <consortium name="US DOE Joint Genome Institute (JGI-PGF)"/>
            <person name="Walter F."/>
            <person name="Albersmeier A."/>
            <person name="Kalinowski J."/>
            <person name="Ruckert C."/>
        </authorList>
    </citation>
    <scope>NUCLEOTIDE SEQUENCE</scope>
    <source>
        <strain evidence="2">KCTC 42590</strain>
    </source>
</reference>
<dbReference type="Pfam" id="PF12146">
    <property type="entry name" value="Hydrolase_4"/>
    <property type="match status" value="1"/>
</dbReference>
<proteinExistence type="predicted"/>
<comment type="caution">
    <text evidence="2">The sequence shown here is derived from an EMBL/GenBank/DDBJ whole genome shotgun (WGS) entry which is preliminary data.</text>
</comment>
<dbReference type="EMBL" id="BNCI01000001">
    <property type="protein sequence ID" value="GHF11238.1"/>
    <property type="molecule type" value="Genomic_DNA"/>
</dbReference>
<dbReference type="InterPro" id="IPR029058">
    <property type="entry name" value="AB_hydrolase_fold"/>
</dbReference>
<dbReference type="Gene3D" id="3.40.50.1820">
    <property type="entry name" value="alpha/beta hydrolase"/>
    <property type="match status" value="1"/>
</dbReference>
<evidence type="ECO:0000259" key="1">
    <source>
        <dbReference type="Pfam" id="PF12146"/>
    </source>
</evidence>
<dbReference type="SUPFAM" id="SSF53474">
    <property type="entry name" value="alpha/beta-Hydrolases"/>
    <property type="match status" value="1"/>
</dbReference>
<name>A0A919AJP6_9PROT</name>
<organism evidence="2 3">
    <name type="scientific">Kordiimonas sediminis</name>
    <dbReference type="NCBI Taxonomy" id="1735581"/>
    <lineage>
        <taxon>Bacteria</taxon>
        <taxon>Pseudomonadati</taxon>
        <taxon>Pseudomonadota</taxon>
        <taxon>Alphaproteobacteria</taxon>
        <taxon>Kordiimonadales</taxon>
        <taxon>Kordiimonadaceae</taxon>
        <taxon>Kordiimonas</taxon>
    </lineage>
</organism>
<feature type="domain" description="Serine aminopeptidase S33" evidence="1">
    <location>
        <begin position="45"/>
        <end position="301"/>
    </location>
</feature>
<evidence type="ECO:0000313" key="2">
    <source>
        <dbReference type="EMBL" id="GHF11238.1"/>
    </source>
</evidence>
<sequence>MGMKQWMQNAKDNRLQPPEGFITRYIKTFDGADLRMGYAGQASATKGTVVFLPGRTEFIEKFYEDMHLWHKLGFAVAGLDLRGQGLSYREDPDRDKHYLSSFDPHIKDVKAVLEALSAAGMPKPFTLMAHSAGSHVTLRFLHDHGSMVARAVTISPMVRIARGGLPDWLFRGLPALMVKLGWGHSYVPGHTAFKTGRWGWRKKLTHDDERFKDEDHFIFNQDRNLAVGGATYRWIVEALASTDTLNAAGYAEAINTPVLMLQAAEDEIVDNEAMTNFAARLPHCDFQVIANAKHEMLKETDAVRSEIWSYILPFMELDVEMGV</sequence>
<dbReference type="InterPro" id="IPR022742">
    <property type="entry name" value="Hydrolase_4"/>
</dbReference>
<dbReference type="InterPro" id="IPR051044">
    <property type="entry name" value="MAG_DAG_Lipase"/>
</dbReference>
<keyword evidence="3" id="KW-1185">Reference proteome</keyword>
<dbReference type="PANTHER" id="PTHR11614">
    <property type="entry name" value="PHOSPHOLIPASE-RELATED"/>
    <property type="match status" value="1"/>
</dbReference>